<evidence type="ECO:0000313" key="9">
    <source>
        <dbReference type="Proteomes" id="UP000192708"/>
    </source>
</evidence>
<dbReference type="PANTHER" id="PTHR30026">
    <property type="entry name" value="OUTER MEMBRANE PROTEIN TOLC"/>
    <property type="match status" value="1"/>
</dbReference>
<dbReference type="RefSeq" id="WP_159460767.1">
    <property type="nucleotide sequence ID" value="NZ_FWXJ01000001.1"/>
</dbReference>
<dbReference type="GO" id="GO:0015288">
    <property type="term" value="F:porin activity"/>
    <property type="evidence" value="ECO:0007669"/>
    <property type="project" value="TreeGrafter"/>
</dbReference>
<dbReference type="EMBL" id="FWXJ01000001">
    <property type="protein sequence ID" value="SMC30093.1"/>
    <property type="molecule type" value="Genomic_DNA"/>
</dbReference>
<dbReference type="Pfam" id="PF02321">
    <property type="entry name" value="OEP"/>
    <property type="match status" value="2"/>
</dbReference>
<keyword evidence="5" id="KW-0812">Transmembrane</keyword>
<comment type="similarity">
    <text evidence="2">Belongs to the outer membrane factor (OMF) (TC 1.B.17) family.</text>
</comment>
<sequence length="549" mass="60014">MKQIVLKKLNSNLTNDSFGNAPLVRSSSAQVSPFRLNAWAVVIALLSMQGMSAMQVMAQVKQAQSATVSAMPTATPNSSPNTSVQTYTLPRLVDAANPQAKDLIQLFQEAAQFDPTYNAAKYAYTAGRETYWQAFSVLLPQITGSYSTQSTDIRYDPNLNNVANRKDYVFSNSGWTLSLSQPLFNWAIFEKYKQGDLLTGVAEANFAQAQQDLIVRVSQAYFDALTAQDTLDLYLNKKGLINEQLEQAKRNFAVGTATIVDTNEAQSRYDLVIAQEIAAQSDLLVKKSALEQIVGQPIMAILPLSKQAKVETLRQERVVKYLADSKGKLATNDIIEALHLATGNTIEDWVKQTEDVNYNVIVSRLNTEIAKSNYRSAQATRLPVVSLQASTGYNNSLGNATSSAPNTYYANQIGLQVSVPIFTGGLISSNARQTAALYDQSLSTLDFVKKSNAVASKQAYLGFTNGIAQIKAYEAAEKSALTSLQSNRTGYNVGVRINIDVLNAQDQLITTQSSLYKARYDAIMNGLKLKSLAAILTDEDVLAVNKLLH</sequence>
<keyword evidence="6" id="KW-0472">Membrane</keyword>
<dbReference type="STRING" id="1938817.SAMN06296008_10129"/>
<evidence type="ECO:0000313" key="8">
    <source>
        <dbReference type="EMBL" id="SMC30093.1"/>
    </source>
</evidence>
<dbReference type="InterPro" id="IPR051906">
    <property type="entry name" value="TolC-like"/>
</dbReference>
<dbReference type="OrthoDB" id="9813458at2"/>
<keyword evidence="3" id="KW-0813">Transport</keyword>
<evidence type="ECO:0000256" key="7">
    <source>
        <dbReference type="ARBA" id="ARBA00023237"/>
    </source>
</evidence>
<dbReference type="Gene3D" id="1.20.1600.10">
    <property type="entry name" value="Outer membrane efflux proteins (OEP)"/>
    <property type="match status" value="1"/>
</dbReference>
<dbReference type="PANTHER" id="PTHR30026:SF20">
    <property type="entry name" value="OUTER MEMBRANE PROTEIN TOLC"/>
    <property type="match status" value="1"/>
</dbReference>
<dbReference type="Proteomes" id="UP000192708">
    <property type="component" value="Unassembled WGS sequence"/>
</dbReference>
<evidence type="ECO:0000256" key="4">
    <source>
        <dbReference type="ARBA" id="ARBA00022452"/>
    </source>
</evidence>
<dbReference type="AlphaFoldDB" id="A0A1W1Y1Q8"/>
<evidence type="ECO:0000256" key="6">
    <source>
        <dbReference type="ARBA" id="ARBA00023136"/>
    </source>
</evidence>
<dbReference type="GO" id="GO:1990281">
    <property type="term" value="C:efflux pump complex"/>
    <property type="evidence" value="ECO:0007669"/>
    <property type="project" value="TreeGrafter"/>
</dbReference>
<dbReference type="SUPFAM" id="SSF56954">
    <property type="entry name" value="Outer membrane efflux proteins (OEP)"/>
    <property type="match status" value="1"/>
</dbReference>
<keyword evidence="4" id="KW-1134">Transmembrane beta strand</keyword>
<dbReference type="InterPro" id="IPR003423">
    <property type="entry name" value="OMP_efflux"/>
</dbReference>
<evidence type="ECO:0000256" key="2">
    <source>
        <dbReference type="ARBA" id="ARBA00007613"/>
    </source>
</evidence>
<evidence type="ECO:0000256" key="3">
    <source>
        <dbReference type="ARBA" id="ARBA00022448"/>
    </source>
</evidence>
<reference evidence="8 9" key="1">
    <citation type="submission" date="2017-04" db="EMBL/GenBank/DDBJ databases">
        <authorList>
            <person name="Afonso C.L."/>
            <person name="Miller P.J."/>
            <person name="Scott M.A."/>
            <person name="Spackman E."/>
            <person name="Goraichik I."/>
            <person name="Dimitrov K.M."/>
            <person name="Suarez D.L."/>
            <person name="Swayne D.E."/>
        </authorList>
    </citation>
    <scope>NUCLEOTIDE SEQUENCE [LARGE SCALE GENOMIC DNA]</scope>
    <source>
        <strain evidence="8 9">VK13</strain>
    </source>
</reference>
<accession>A0A1W1Y1Q8</accession>
<evidence type="ECO:0000256" key="1">
    <source>
        <dbReference type="ARBA" id="ARBA00004442"/>
    </source>
</evidence>
<gene>
    <name evidence="8" type="ORF">SAMN06296008_10129</name>
</gene>
<keyword evidence="9" id="KW-1185">Reference proteome</keyword>
<protein>
    <submittedName>
        <fullName evidence="8">Outer membrane protein</fullName>
    </submittedName>
</protein>
<comment type="subcellular location">
    <subcellularLocation>
        <location evidence="1">Cell outer membrane</location>
    </subcellularLocation>
</comment>
<name>A0A1W1Y1Q8_9BURK</name>
<keyword evidence="7" id="KW-0998">Cell outer membrane</keyword>
<proteinExistence type="inferred from homology"/>
<dbReference type="GO" id="GO:0015562">
    <property type="term" value="F:efflux transmembrane transporter activity"/>
    <property type="evidence" value="ECO:0007669"/>
    <property type="project" value="InterPro"/>
</dbReference>
<dbReference type="GO" id="GO:0009279">
    <property type="term" value="C:cell outer membrane"/>
    <property type="evidence" value="ECO:0007669"/>
    <property type="project" value="UniProtKB-SubCell"/>
</dbReference>
<evidence type="ECO:0000256" key="5">
    <source>
        <dbReference type="ARBA" id="ARBA00022692"/>
    </source>
</evidence>
<organism evidence="8 9">
    <name type="scientific">Polynucleobacter kasalickyi</name>
    <dbReference type="NCBI Taxonomy" id="1938817"/>
    <lineage>
        <taxon>Bacteria</taxon>
        <taxon>Pseudomonadati</taxon>
        <taxon>Pseudomonadota</taxon>
        <taxon>Betaproteobacteria</taxon>
        <taxon>Burkholderiales</taxon>
        <taxon>Burkholderiaceae</taxon>
        <taxon>Polynucleobacter</taxon>
    </lineage>
</organism>